<dbReference type="EMBL" id="JAAAIN010002624">
    <property type="protein sequence ID" value="KAG0291429.1"/>
    <property type="molecule type" value="Genomic_DNA"/>
</dbReference>
<comment type="caution">
    <text evidence="1">The sequence shown here is derived from an EMBL/GenBank/DDBJ whole genome shotgun (WGS) entry which is preliminary data.</text>
</comment>
<dbReference type="AlphaFoldDB" id="A0A9P6QPY9"/>
<dbReference type="OrthoDB" id="2437965at2759"/>
<dbReference type="Proteomes" id="UP000823405">
    <property type="component" value="Unassembled WGS sequence"/>
</dbReference>
<dbReference type="InterPro" id="IPR036047">
    <property type="entry name" value="F-box-like_dom_sf"/>
</dbReference>
<protein>
    <recommendedName>
        <fullName evidence="3">F-box domain-containing protein</fullName>
    </recommendedName>
</protein>
<gene>
    <name evidence="1" type="ORF">BGZ97_005878</name>
</gene>
<proteinExistence type="predicted"/>
<reference evidence="1" key="1">
    <citation type="journal article" date="2020" name="Fungal Divers.">
        <title>Resolving the Mortierellaceae phylogeny through synthesis of multi-gene phylogenetics and phylogenomics.</title>
        <authorList>
            <person name="Vandepol N."/>
            <person name="Liber J."/>
            <person name="Desiro A."/>
            <person name="Na H."/>
            <person name="Kennedy M."/>
            <person name="Barry K."/>
            <person name="Grigoriev I.V."/>
            <person name="Miller A.N."/>
            <person name="O'Donnell K."/>
            <person name="Stajich J.E."/>
            <person name="Bonito G."/>
        </authorList>
    </citation>
    <scope>NUCLEOTIDE SEQUENCE</scope>
    <source>
        <strain evidence="1">NVP60</strain>
    </source>
</reference>
<organism evidence="1 2">
    <name type="scientific">Linnemannia gamsii</name>
    <dbReference type="NCBI Taxonomy" id="64522"/>
    <lineage>
        <taxon>Eukaryota</taxon>
        <taxon>Fungi</taxon>
        <taxon>Fungi incertae sedis</taxon>
        <taxon>Mucoromycota</taxon>
        <taxon>Mortierellomycotina</taxon>
        <taxon>Mortierellomycetes</taxon>
        <taxon>Mortierellales</taxon>
        <taxon>Mortierellaceae</taxon>
        <taxon>Linnemannia</taxon>
    </lineage>
</organism>
<dbReference type="SUPFAM" id="SSF81383">
    <property type="entry name" value="F-box domain"/>
    <property type="match status" value="1"/>
</dbReference>
<evidence type="ECO:0000313" key="2">
    <source>
        <dbReference type="Proteomes" id="UP000823405"/>
    </source>
</evidence>
<dbReference type="Gene3D" id="3.80.10.10">
    <property type="entry name" value="Ribonuclease Inhibitor"/>
    <property type="match status" value="1"/>
</dbReference>
<evidence type="ECO:0008006" key="3">
    <source>
        <dbReference type="Google" id="ProtNLM"/>
    </source>
</evidence>
<sequence length="472" mass="54179">MQVIPSDIPEKNPLNFSKIRVRVALFLSSKDCVACMQVSKFWFQDFVRPVWHTIDFLRDFKFMTIESKVLKKYGQLIKRVRNIADFDHIMSLQHSNINCVTAVSFRLIGDWHYRELVADLVRRCKGQIMNMEIHCPASPVDTVVEQRLWDRHYFQMNTILGCPLPAKPVTDIEYGLGLRSLDISRSCITREGFSALLQYSPVLQKLKLFQVVVLRYNASVDLFRNSSIISLEAPLSEILMPDPVLPDSPSLLIHMPLLQEWTFTSVERPTAWTNDALRKELSDHCLLLTTFRFDKMTSTTSTDKISEFVLKCTQKLESCMFSAQSLGLAMAFACVSHLNTLTSLTITGTVTSLEISSTMEWVYYLPKICSNLKVLSMQELVMDIEEIEKQPWTCLGSQELSLRFKGLESKEEVERCVKQVCAFRRTGDANLTRLKDRDDVVSRVTLHLLKFPELSRLFVEGKEYFLPLSSAL</sequence>
<accession>A0A9P6QPY9</accession>
<keyword evidence="2" id="KW-1185">Reference proteome</keyword>
<evidence type="ECO:0000313" key="1">
    <source>
        <dbReference type="EMBL" id="KAG0291429.1"/>
    </source>
</evidence>
<dbReference type="InterPro" id="IPR032675">
    <property type="entry name" value="LRR_dom_sf"/>
</dbReference>
<name>A0A9P6QPY9_9FUNG</name>